<dbReference type="AlphaFoldDB" id="A0AAD1QYX0"/>
<protein>
    <submittedName>
        <fullName evidence="1">Uncharacterized protein</fullName>
    </submittedName>
</protein>
<dbReference type="PANTHER" id="PTHR31635">
    <property type="entry name" value="REVERSE TRANSCRIPTASE DOMAIN-CONTAINING PROTEIN-RELATED"/>
    <property type="match status" value="1"/>
</dbReference>
<keyword evidence="2" id="KW-1185">Reference proteome</keyword>
<name>A0AAD1QYX0_PELCU</name>
<dbReference type="Proteomes" id="UP001295444">
    <property type="component" value="Chromosome 01"/>
</dbReference>
<evidence type="ECO:0000313" key="1">
    <source>
        <dbReference type="EMBL" id="CAH2220439.1"/>
    </source>
</evidence>
<dbReference type="PANTHER" id="PTHR31635:SF196">
    <property type="entry name" value="REVERSE TRANSCRIPTASE DOMAIN-CONTAINING PROTEIN-RELATED"/>
    <property type="match status" value="1"/>
</dbReference>
<proteinExistence type="predicted"/>
<dbReference type="EMBL" id="OW240912">
    <property type="protein sequence ID" value="CAH2220439.1"/>
    <property type="molecule type" value="Genomic_DNA"/>
</dbReference>
<reference evidence="1" key="1">
    <citation type="submission" date="2022-03" db="EMBL/GenBank/DDBJ databases">
        <authorList>
            <person name="Alioto T."/>
            <person name="Alioto T."/>
            <person name="Gomez Garrido J."/>
        </authorList>
    </citation>
    <scope>NUCLEOTIDE SEQUENCE</scope>
</reference>
<sequence length="130" mass="14453">MSILPKLQYLFRTLPLSLPLAYFKGVHKDMSKFIWAGFRPRVAMKVFQAPTKEGGLAVPYKKTYHHASILATVLPHFLGGPKPQWVATDGNWILPFNLPACYGYLNTQATLIVSAASDYLNSPGLGYLQV</sequence>
<evidence type="ECO:0000313" key="2">
    <source>
        <dbReference type="Proteomes" id="UP001295444"/>
    </source>
</evidence>
<accession>A0AAD1QYX0</accession>
<organism evidence="1 2">
    <name type="scientific">Pelobates cultripes</name>
    <name type="common">Western spadefoot toad</name>
    <dbReference type="NCBI Taxonomy" id="61616"/>
    <lineage>
        <taxon>Eukaryota</taxon>
        <taxon>Metazoa</taxon>
        <taxon>Chordata</taxon>
        <taxon>Craniata</taxon>
        <taxon>Vertebrata</taxon>
        <taxon>Euteleostomi</taxon>
        <taxon>Amphibia</taxon>
        <taxon>Batrachia</taxon>
        <taxon>Anura</taxon>
        <taxon>Pelobatoidea</taxon>
        <taxon>Pelobatidae</taxon>
        <taxon>Pelobates</taxon>
    </lineage>
</organism>
<gene>
    <name evidence="1" type="ORF">PECUL_23A049514</name>
</gene>